<dbReference type="SMART" id="SM01008">
    <property type="entry name" value="Ald_Xan_dh_C"/>
    <property type="match status" value="1"/>
</dbReference>
<evidence type="ECO:0000259" key="3">
    <source>
        <dbReference type="SMART" id="SM01008"/>
    </source>
</evidence>
<organism evidence="4 5">
    <name type="scientific">Sedimentibacter saalensis</name>
    <dbReference type="NCBI Taxonomy" id="130788"/>
    <lineage>
        <taxon>Bacteria</taxon>
        <taxon>Bacillati</taxon>
        <taxon>Bacillota</taxon>
        <taxon>Tissierellia</taxon>
        <taxon>Sedimentibacter</taxon>
    </lineage>
</organism>
<evidence type="ECO:0000313" key="5">
    <source>
        <dbReference type="Proteomes" id="UP000315343"/>
    </source>
</evidence>
<protein>
    <submittedName>
        <fullName evidence="4">CO/xanthine dehydrogenase Mo-binding subunit</fullName>
    </submittedName>
</protein>
<dbReference type="OrthoDB" id="9759099at2"/>
<gene>
    <name evidence="4" type="ORF">LY60_01931</name>
</gene>
<dbReference type="InterPro" id="IPR008274">
    <property type="entry name" value="AldOxase/xan_DH_MoCoBD1"/>
</dbReference>
<dbReference type="SUPFAM" id="SSF54665">
    <property type="entry name" value="CO dehydrogenase molybdoprotein N-domain-like"/>
    <property type="match status" value="1"/>
</dbReference>
<dbReference type="Pfam" id="PF02738">
    <property type="entry name" value="MoCoBD_1"/>
    <property type="match status" value="1"/>
</dbReference>
<dbReference type="Pfam" id="PF01315">
    <property type="entry name" value="Ald_Xan_dh_C"/>
    <property type="match status" value="1"/>
</dbReference>
<keyword evidence="1" id="KW-0500">Molybdenum</keyword>
<dbReference type="InterPro" id="IPR036856">
    <property type="entry name" value="Ald_Oxase/Xan_DH_a/b_sf"/>
</dbReference>
<comment type="caution">
    <text evidence="4">The sequence shown here is derived from an EMBL/GenBank/DDBJ whole genome shotgun (WGS) entry which is preliminary data.</text>
</comment>
<evidence type="ECO:0000256" key="1">
    <source>
        <dbReference type="ARBA" id="ARBA00022505"/>
    </source>
</evidence>
<dbReference type="InterPro" id="IPR046867">
    <property type="entry name" value="AldOxase/xan_DH_MoCoBD2"/>
</dbReference>
<dbReference type="SUPFAM" id="SSF56003">
    <property type="entry name" value="Molybdenum cofactor-binding domain"/>
    <property type="match status" value="1"/>
</dbReference>
<dbReference type="EMBL" id="VLKH01000004">
    <property type="protein sequence ID" value="TWH80669.1"/>
    <property type="molecule type" value="Genomic_DNA"/>
</dbReference>
<dbReference type="AlphaFoldDB" id="A0A562JBV9"/>
<dbReference type="InterPro" id="IPR037165">
    <property type="entry name" value="AldOxase/xan_DH_Mopterin-bd_sf"/>
</dbReference>
<sequence>MKIVNKGVRKKDALALVTGKPVYTDDIAPNCLTVKLLRSPHAHAMIEDISTEKAKKVPGIECVLTYEDVPKTRFTTAGQTYPEFSPYDRSILDKHIRCVGDPVAIVAGWDEKSVDKAIGLLKVKYNVLEPILDFRKAKDNKIIVHPEEDFKALVDVGTDKDRNICASEVFEFGNVEEELKKCSQIIDETYHTKANHQTAMETFRTYTYMDAYGRLNILSSTQVPFHIRRIMANALDIPKSKIRVIKPRIGGGFGSKQSSVSEMFPAVVTWITGKPAKIVFSRKESLTNGSPRHESEIRIRLGADDDGMIKAIHMDTLWNAGAYGDHGPTTVGLAGHKAMTIYNSAAAYKFNYDVLYTNTMGGGAYRGYGATQGFFALESAINELAARLNMDPTELRMKNMLTQSQVGNKMPTYYNEELKSCTLDKCLLRAKEMIGWDEKYPCKDMGNHKVRSVGVAVCMQGSGISNVDVGAVEIRLNDDGFYTLMIGATDMGTGCDTILSQIAAECLECELDNIAVNGVDTDVSPYDTGSYASSTTYITGMAVIKACEALKNKILHEGARLLNLNSDDVEFNGKEVFSLKENKSISLKDIGNNSLVGFNNYLTASASNYSPTSPPPFMAGIVEIELDKLTGKVDIIDYAAVVDCGTPINPNLARVQTEGGLVQGIGMTLFEDIIYDENGRMMNDSFMQYKIPSRIDAGNIRVEFESSYEPTGPFGAKSIGEVVINTPAPAIANAIYNATALNFRELPITAEKIALKMLERNNI</sequence>
<dbReference type="InterPro" id="IPR016208">
    <property type="entry name" value="Ald_Oxase/xanthine_DH-like"/>
</dbReference>
<keyword evidence="2" id="KW-0560">Oxidoreductase</keyword>
<accession>A0A562JBV9</accession>
<dbReference type="InterPro" id="IPR000674">
    <property type="entry name" value="Ald_Oxase/Xan_DH_a/b"/>
</dbReference>
<name>A0A562JBV9_9FIRM</name>
<dbReference type="Pfam" id="PF20256">
    <property type="entry name" value="MoCoBD_2"/>
    <property type="match status" value="1"/>
</dbReference>
<dbReference type="GO" id="GO:0005506">
    <property type="term" value="F:iron ion binding"/>
    <property type="evidence" value="ECO:0007669"/>
    <property type="project" value="InterPro"/>
</dbReference>
<keyword evidence="5" id="KW-1185">Reference proteome</keyword>
<reference evidence="4 5" key="1">
    <citation type="submission" date="2019-07" db="EMBL/GenBank/DDBJ databases">
        <title>Genomic Encyclopedia of Type Strains, Phase I: the one thousand microbial genomes (KMG-I) project.</title>
        <authorList>
            <person name="Kyrpides N."/>
        </authorList>
    </citation>
    <scope>NUCLEOTIDE SEQUENCE [LARGE SCALE GENOMIC DNA]</scope>
    <source>
        <strain evidence="4 5">DSM 13558</strain>
    </source>
</reference>
<dbReference type="RefSeq" id="WP_145082704.1">
    <property type="nucleotide sequence ID" value="NZ_VLKH01000004.1"/>
</dbReference>
<dbReference type="PANTHER" id="PTHR11908">
    <property type="entry name" value="XANTHINE DEHYDROGENASE"/>
    <property type="match status" value="1"/>
</dbReference>
<dbReference type="Gene3D" id="3.90.1170.50">
    <property type="entry name" value="Aldehyde oxidase/xanthine dehydrogenase, a/b hammerhead"/>
    <property type="match status" value="1"/>
</dbReference>
<evidence type="ECO:0000313" key="4">
    <source>
        <dbReference type="EMBL" id="TWH80669.1"/>
    </source>
</evidence>
<proteinExistence type="predicted"/>
<feature type="domain" description="Aldehyde oxidase/xanthine dehydrogenase a/b hammerhead" evidence="3">
    <location>
        <begin position="18"/>
        <end position="129"/>
    </location>
</feature>
<evidence type="ECO:0000256" key="2">
    <source>
        <dbReference type="ARBA" id="ARBA00023002"/>
    </source>
</evidence>
<dbReference type="Proteomes" id="UP000315343">
    <property type="component" value="Unassembled WGS sequence"/>
</dbReference>
<dbReference type="PANTHER" id="PTHR11908:SF132">
    <property type="entry name" value="ALDEHYDE OXIDASE 1-RELATED"/>
    <property type="match status" value="1"/>
</dbReference>
<dbReference type="GO" id="GO:0016491">
    <property type="term" value="F:oxidoreductase activity"/>
    <property type="evidence" value="ECO:0007669"/>
    <property type="project" value="UniProtKB-KW"/>
</dbReference>
<dbReference type="Gene3D" id="3.30.365.10">
    <property type="entry name" value="Aldehyde oxidase/xanthine dehydrogenase, molybdopterin binding domain"/>
    <property type="match status" value="4"/>
</dbReference>